<reference evidence="3 4" key="1">
    <citation type="submission" date="2021-02" db="EMBL/GenBank/DDBJ databases">
        <title>Paracoccus methylovroum sp.nov., a new methanol and methylamine utilizing methylotrophic denitrifer.</title>
        <authorList>
            <person name="Timsy T."/>
            <person name="Behrendt U."/>
            <person name="Ulrich A."/>
            <person name="Spanner T."/>
            <person name="Foesel B.U."/>
            <person name="Horn M.A."/>
            <person name="Kolb S."/>
        </authorList>
    </citation>
    <scope>NUCLEOTIDE SEQUENCE [LARGE SCALE GENOMIC DNA]</scope>
    <source>
        <strain evidence="3 4">H4-D09</strain>
    </source>
</reference>
<dbReference type="PROSITE" id="PS51898">
    <property type="entry name" value="TYR_RECOMBINASE"/>
    <property type="match status" value="1"/>
</dbReference>
<protein>
    <submittedName>
        <fullName evidence="3">Tyrosine-type recombinase/integrase</fullName>
    </submittedName>
</protein>
<accession>A0ABX7JKI6</accession>
<dbReference type="InterPro" id="IPR002104">
    <property type="entry name" value="Integrase_catalytic"/>
</dbReference>
<keyword evidence="4" id="KW-1185">Reference proteome</keyword>
<proteinExistence type="predicted"/>
<dbReference type="RefSeq" id="WP_205295717.1">
    <property type="nucleotide sequence ID" value="NZ_CP070371.1"/>
</dbReference>
<evidence type="ECO:0000259" key="2">
    <source>
        <dbReference type="PROSITE" id="PS51898"/>
    </source>
</evidence>
<dbReference type="Pfam" id="PF00589">
    <property type="entry name" value="Phage_integrase"/>
    <property type="match status" value="1"/>
</dbReference>
<name>A0ABX7JKI6_9RHOB</name>
<keyword evidence="1" id="KW-0233">DNA recombination</keyword>
<dbReference type="EMBL" id="CP070371">
    <property type="protein sequence ID" value="QRZ14747.1"/>
    <property type="molecule type" value="Genomic_DNA"/>
</dbReference>
<evidence type="ECO:0000313" key="3">
    <source>
        <dbReference type="EMBL" id="QRZ14747.1"/>
    </source>
</evidence>
<dbReference type="Proteomes" id="UP000663629">
    <property type="component" value="Chromosome 2"/>
</dbReference>
<evidence type="ECO:0000313" key="4">
    <source>
        <dbReference type="Proteomes" id="UP000663629"/>
    </source>
</evidence>
<organism evidence="3 4">
    <name type="scientific">Paracoccus methylovorus</name>
    <dbReference type="NCBI Taxonomy" id="2812658"/>
    <lineage>
        <taxon>Bacteria</taxon>
        <taxon>Pseudomonadati</taxon>
        <taxon>Pseudomonadota</taxon>
        <taxon>Alphaproteobacteria</taxon>
        <taxon>Rhodobacterales</taxon>
        <taxon>Paracoccaceae</taxon>
        <taxon>Paracoccus</taxon>
    </lineage>
</organism>
<dbReference type="Gene3D" id="1.10.443.10">
    <property type="entry name" value="Intergrase catalytic core"/>
    <property type="match status" value="1"/>
</dbReference>
<gene>
    <name evidence="3" type="ORF">JWJ88_17430</name>
</gene>
<sequence>MQKPQKETWRQLVKAYRGSAGFRKLAPRTQKSYNDTIEWILSNNADKSVTTLTKQRLRDLHVKFGETPRKADMLVQMVSILTNFAGNQLDWVISNPTEGLTLYGKQREYEPWPDWMGKNLADAPAIVRSAAELILGTGQRPAAAIAMRRDQFQGEWMMVTDEKGDESYEIFHPTELRSYVQSLPVTGIHILSRNLTQPMRYDTVEKSFRAWRTELGERAKPYSLHGLRKLAIIRLAEAGCTDAEIQAVTNQSAQTAAYYRKRANRKKTIQGGDGTERGQNMKVGTHSGKRFADGAAPQRNPLILWCRLQESNPRPSDYKLGGT</sequence>
<dbReference type="SUPFAM" id="SSF56349">
    <property type="entry name" value="DNA breaking-rejoining enzymes"/>
    <property type="match status" value="1"/>
</dbReference>
<dbReference type="InterPro" id="IPR013762">
    <property type="entry name" value="Integrase-like_cat_sf"/>
</dbReference>
<dbReference type="InterPro" id="IPR011010">
    <property type="entry name" value="DNA_brk_join_enz"/>
</dbReference>
<evidence type="ECO:0000256" key="1">
    <source>
        <dbReference type="ARBA" id="ARBA00023172"/>
    </source>
</evidence>
<feature type="domain" description="Tyr recombinase" evidence="2">
    <location>
        <begin position="107"/>
        <end position="271"/>
    </location>
</feature>